<dbReference type="EMBL" id="MCGI01000001">
    <property type="protein sequence ID" value="ODM12697.1"/>
    <property type="molecule type" value="Genomic_DNA"/>
</dbReference>
<evidence type="ECO:0000313" key="2">
    <source>
        <dbReference type="Proteomes" id="UP000095003"/>
    </source>
</evidence>
<name>A0A1E3AVF7_9FIRM</name>
<dbReference type="AlphaFoldDB" id="A0A1E3AVF7"/>
<evidence type="ECO:0000313" key="1">
    <source>
        <dbReference type="EMBL" id="ODM12697.1"/>
    </source>
</evidence>
<sequence>MIKMGIYFFNDEELNQVLLVFVDTIYSYDTKQKKFFGGTDKYMTEKEYQNFRPITELNSESEVEKEPKPIISSLLQAGAAQGRKQDGGTV</sequence>
<reference evidence="1 2" key="1">
    <citation type="submission" date="2016-07" db="EMBL/GenBank/DDBJ databases">
        <title>Characterization of isolates of Eisenbergiella tayi derived from blood cultures, using whole genome sequencing.</title>
        <authorList>
            <person name="Burdz T."/>
            <person name="Wiebe D."/>
            <person name="Huynh C."/>
            <person name="Bernard K."/>
        </authorList>
    </citation>
    <scope>NUCLEOTIDE SEQUENCE [LARGE SCALE GENOMIC DNA]</scope>
    <source>
        <strain evidence="1 2">NML 120489</strain>
    </source>
</reference>
<accession>A0A1E3AVF7</accession>
<gene>
    <name evidence="1" type="ORF">BEH84_00412</name>
</gene>
<organism evidence="1 2">
    <name type="scientific">Eisenbergiella tayi</name>
    <dbReference type="NCBI Taxonomy" id="1432052"/>
    <lineage>
        <taxon>Bacteria</taxon>
        <taxon>Bacillati</taxon>
        <taxon>Bacillota</taxon>
        <taxon>Clostridia</taxon>
        <taxon>Lachnospirales</taxon>
        <taxon>Lachnospiraceae</taxon>
        <taxon>Eisenbergiella</taxon>
    </lineage>
</organism>
<protein>
    <submittedName>
        <fullName evidence="1">Uncharacterized protein</fullName>
    </submittedName>
</protein>
<dbReference type="Proteomes" id="UP000095003">
    <property type="component" value="Unassembled WGS sequence"/>
</dbReference>
<proteinExistence type="predicted"/>
<comment type="caution">
    <text evidence="1">The sequence shown here is derived from an EMBL/GenBank/DDBJ whole genome shotgun (WGS) entry which is preliminary data.</text>
</comment>